<keyword evidence="2" id="KW-1185">Reference proteome</keyword>
<dbReference type="Pfam" id="PF10004">
    <property type="entry name" value="DUF2247"/>
    <property type="match status" value="1"/>
</dbReference>
<comment type="caution">
    <text evidence="1">The sequence shown here is derived from an EMBL/GenBank/DDBJ whole genome shotgun (WGS) entry which is preliminary data.</text>
</comment>
<gene>
    <name evidence="1" type="ORF">F3J38_21615</name>
</gene>
<proteinExistence type="predicted"/>
<evidence type="ECO:0000313" key="1">
    <source>
        <dbReference type="EMBL" id="NIF02614.1"/>
    </source>
</evidence>
<name>A0ABX0R041_9GAMM</name>
<protein>
    <submittedName>
        <fullName evidence="1">DUF2247 family protein</fullName>
    </submittedName>
</protein>
<dbReference type="Proteomes" id="UP000780690">
    <property type="component" value="Unassembled WGS sequence"/>
</dbReference>
<evidence type="ECO:0000313" key="2">
    <source>
        <dbReference type="Proteomes" id="UP000780690"/>
    </source>
</evidence>
<accession>A0ABX0R041</accession>
<organism evidence="1 2">
    <name type="scientific">Candidatus Pantoea formicae</name>
    <dbReference type="NCBI Taxonomy" id="2608355"/>
    <lineage>
        <taxon>Bacteria</taxon>
        <taxon>Pseudomonadati</taxon>
        <taxon>Pseudomonadota</taxon>
        <taxon>Gammaproteobacteria</taxon>
        <taxon>Enterobacterales</taxon>
        <taxon>Erwiniaceae</taxon>
        <taxon>Pantoea</taxon>
    </lineage>
</organism>
<reference evidence="1 2" key="1">
    <citation type="journal article" date="2019" name="bioRxiv">
        <title>Bacteria contribute to plant secondary compound degradation in a generalist herbivore system.</title>
        <authorList>
            <person name="Francoeur C.B."/>
            <person name="Khadempour L."/>
            <person name="Moreira-Soto R.D."/>
            <person name="Gotting K."/>
            <person name="Book A.J."/>
            <person name="Pinto-Tomas A.A."/>
            <person name="Keefover-Ring K."/>
            <person name="Currie C.R."/>
        </authorList>
    </citation>
    <scope>NUCLEOTIDE SEQUENCE [LARGE SCALE GENOMIC DNA]</scope>
    <source>
        <strain evidence="1 2">Acro-805</strain>
    </source>
</reference>
<dbReference type="InterPro" id="IPR016630">
    <property type="entry name" value="UCP015278"/>
</dbReference>
<sequence length="173" mass="20182">MNNSKLNLLKKLQWLDWGTLFIGVKGLPGVSIDPTDISDYACNKINEVEEENDVFISVAELAYCDEISDETIKHLERLAEWENIDIHLSARKWRLVAFIILLENLNDDYIYALLDLNDFWNKWEGNDTPDIVQGVGNNMNPSEFYSMDNFKEVMFKNKKWINEEINAINKTMN</sequence>
<dbReference type="EMBL" id="VWXD01000009">
    <property type="protein sequence ID" value="NIF02614.1"/>
    <property type="molecule type" value="Genomic_DNA"/>
</dbReference>
<dbReference type="RefSeq" id="WP_167141802.1">
    <property type="nucleotide sequence ID" value="NZ_VWXD01000009.1"/>
</dbReference>